<gene>
    <name evidence="2" type="ORF">BOVATA_002160</name>
</gene>
<name>A0A2H6K6V0_9APIC</name>
<organism evidence="2 3">
    <name type="scientific">Babesia ovata</name>
    <dbReference type="NCBI Taxonomy" id="189622"/>
    <lineage>
        <taxon>Eukaryota</taxon>
        <taxon>Sar</taxon>
        <taxon>Alveolata</taxon>
        <taxon>Apicomplexa</taxon>
        <taxon>Aconoidasida</taxon>
        <taxon>Piroplasmida</taxon>
        <taxon>Babesiidae</taxon>
        <taxon>Babesia</taxon>
    </lineage>
</organism>
<dbReference type="RefSeq" id="XP_028864966.1">
    <property type="nucleotide sequence ID" value="XM_029009133.1"/>
</dbReference>
<accession>A0A2H6K6V0</accession>
<sequence length="1944" mass="218197">MRQQPKKLTDCPENLRESIDWLIQVRHGNGEHGLKNLAEALKKLIGDAIKNASESLNDRQKELLCADKSSAGLYDNHCQKLQKGIDDAKKSEAEISKLKKKKADHYNEVHYLTEDARKRALGDIEERQKSLENLKQSLEAFIGKENDVNPAAKLLENLCDGLQTFLGFNPDSKGYDGTGIVYSDLDRLCDGVMAFLGGVLESVKEDENVKYYYPVDDIDAKLQIVKKSMYKGPKEFSQTIEAVTEALQVWDGELQKKINNVNNAFNGLKLIAFDDFGNSLSALKNLTSGQIDKVPSRLDNCIRKAGNLAQAYRQVEKHYNILDPQIKKKLKDVVHRVQLEVEKLVISAKNDELKAVVEFSGKRFVELQGYINNHANHCVNVMKDNINREFEGQIKSKIIEINDELKGHIWALEAWISSAQDVVDNAIRKCEEILNKLDGKTVNSQNNQERKEIEEAADALWRKARALLTVTEESKKTLTDLVKRALTQVKHVDEALKADLYNVKTQLTTKLGDITSKITTLGGIINGKKNQEIKTIQQLVEHIESMVKSIEGSGGGARSTTRGLWEVVRKVNDYVSKYAKGFDATLGEWVASILEHDEPVKRWLKQYVNQCYLCFDPSRINGGHGEERIQQLTPIIVSKIRTLVTTEINASGEIVQDLEKISSYLAEVAEATLPDKVNSIVAAIEAYIVDVQQKDEYDRLPPQHKKYLTRALEIMIPTISSTAKQAGKEVRKIADNCKLDNVNDALKEAGKLDTNLKTALAQNGGGTGTNTNHAALVDQAIKAVGEKLNDQLPEDGQKLKSHVKLEKETWFPNYHGQVNQDKVSAAEPLTGGSNAAEGALPKAIGAIREQVEANLKIINGTINKDKLGDAHKAITSALTTFTEAVKKLVDGGLFVGNDDEKGVTKILADLKTLINNRSLIDRGNDLTAAKGRIHHLQNSTLTKLVHEVDNFYTTVIETQVNEAIGKIQAYISQEIIAATKDIQEKAKNDYFERIHPMFEEMKTKVSNQIKEIQNAIDYDLSSGVKGLMRWMYNGNDKYKLEKIKQNSKKFTSLSNTFRGYSDVIFAYVQNQVKNQDKISEFTKVGDIKNAFGRLLRYIANNNDIYNFDHMSVQMLADLSSSIHSLSPTNFHGFHNPLLLDALRSGMDKFTEQLSHAYVNRYSGKTFTQLVIPRDPKSTTTSQVLSTEGRNCAKVCLTILERMSYDLRLLVRDYSASKSAQIYAGTEFGKYFSRRGYYVASGRDKQDGQLQRSSNMTGGGILKKLDDEIAVVKTDEHLKTCKPNNKADKFNVMDIIRCLVVHLRQYYNVCHYIIPATPRAPSNIYQMLLWLTGLQWNPMLPKLGEHVKTLFDKPYGKEDKREYKDIQPEELSFSATTPFTAKQLHDTLDILGYRSEKMLIIILGHGHPDGRYAVDFNTNVDNLLYPGSPAACLDMLADILNRVFYQLRFLCSQCSNIRSRGGWQDCHYGRYVGGSSWRCNEKLCPNQDCPQRADQSNNQNTKQRCDQHPKCGVKSPLQSYLEDGLPGFLPHQFKTPGCKLTCTVPNHFGKPCLTPMGFGDIAITASHTKDGLYLWQALHRFCVQGSHLLKLCSQLNCLLRRTPQTLGDIFGFYYNFLENFEKRIHKQYAFDKAVKKAIFGEQYNKLAITSIQQSSTHGNHTSTDVDGQNSAGSKHLTGDIFSLVKCKGDSGDPVHPCGPYLESISNDICDIFSEKRADNYLSWIVYITETFYDLLKKLYDECSSKCGGEKPKCRVSKCIEACNAKKHPMSELGKHHTSCSSIVKCPDTLPNLYKYGFTFRSPATLSGVNGIEKKRTCYDFCNTLKIVVKEQSLLHKLGQIHLDTGSTLVALAPLPAAHHPRPPRRLEDTLPLKITLKPPHRRTVAPRRRTRQGTRQDKIPAAVIYMPLTIYVTPSSPSHLTDNLANNVVDVSCLCCTSHVVIIIV</sequence>
<comment type="caution">
    <text evidence="2">The sequence shown here is derived from an EMBL/GenBank/DDBJ whole genome shotgun (WGS) entry which is preliminary data.</text>
</comment>
<proteinExistence type="predicted"/>
<protein>
    <submittedName>
        <fullName evidence="2">Uncharacterized protein</fullName>
    </submittedName>
</protein>
<dbReference type="VEuPathDB" id="PiroplasmaDB:BOVATA_002160"/>
<dbReference type="EMBL" id="BDSA01000001">
    <property type="protein sequence ID" value="GBE58723.1"/>
    <property type="molecule type" value="Genomic_DNA"/>
</dbReference>
<keyword evidence="3" id="KW-1185">Reference proteome</keyword>
<reference evidence="2 3" key="1">
    <citation type="journal article" date="2017" name="BMC Genomics">
        <title>Whole-genome assembly of Babesia ovata and comparative genomics between closely related pathogens.</title>
        <authorList>
            <person name="Yamagishi J."/>
            <person name="Asada M."/>
            <person name="Hakimi H."/>
            <person name="Tanaka T.Q."/>
            <person name="Sugimoto C."/>
            <person name="Kawazu S."/>
        </authorList>
    </citation>
    <scope>NUCLEOTIDE SEQUENCE [LARGE SCALE GENOMIC DNA]</scope>
    <source>
        <strain evidence="2 3">Miyake</strain>
    </source>
</reference>
<dbReference type="Proteomes" id="UP000236319">
    <property type="component" value="Unassembled WGS sequence"/>
</dbReference>
<keyword evidence="1" id="KW-0175">Coiled coil</keyword>
<evidence type="ECO:0000256" key="1">
    <source>
        <dbReference type="SAM" id="Coils"/>
    </source>
</evidence>
<evidence type="ECO:0000313" key="3">
    <source>
        <dbReference type="Proteomes" id="UP000236319"/>
    </source>
</evidence>
<dbReference type="GeneID" id="39872493"/>
<evidence type="ECO:0000313" key="2">
    <source>
        <dbReference type="EMBL" id="GBE58723.1"/>
    </source>
</evidence>
<feature type="coiled-coil region" evidence="1">
    <location>
        <begin position="81"/>
        <end position="137"/>
    </location>
</feature>